<organism evidence="1 2">
    <name type="scientific">Paraburkholderia caledonica</name>
    <dbReference type="NCBI Taxonomy" id="134536"/>
    <lineage>
        <taxon>Bacteria</taxon>
        <taxon>Pseudomonadati</taxon>
        <taxon>Pseudomonadota</taxon>
        <taxon>Betaproteobacteria</taxon>
        <taxon>Burkholderiales</taxon>
        <taxon>Burkholderiaceae</taxon>
        <taxon>Paraburkholderia</taxon>
    </lineage>
</organism>
<sequence>MLFMNTQGAVQSRGMCWELGWFDAAKGHVAVLPVVFEDTEYYHGREFLGLYPHVRIDVEGALEIVRPPAMGPSGLTLFESPNSESFLRWRRSTSGFQRPKVIG</sequence>
<reference evidence="1" key="1">
    <citation type="submission" date="2023-07" db="EMBL/GenBank/DDBJ databases">
        <title>Sorghum-associated microbial communities from plants grown in Nebraska, USA.</title>
        <authorList>
            <person name="Schachtman D."/>
        </authorList>
    </citation>
    <scope>NUCLEOTIDE SEQUENCE</scope>
    <source>
        <strain evidence="1">DS1061</strain>
    </source>
</reference>
<evidence type="ECO:0000313" key="2">
    <source>
        <dbReference type="Proteomes" id="UP001229486"/>
    </source>
</evidence>
<dbReference type="Proteomes" id="UP001229486">
    <property type="component" value="Unassembled WGS sequence"/>
</dbReference>
<name>A0AB73II68_9BURK</name>
<protein>
    <submittedName>
        <fullName evidence="1">Uncharacterized protein</fullName>
    </submittedName>
</protein>
<gene>
    <name evidence="1" type="ORF">J2793_005150</name>
</gene>
<dbReference type="AlphaFoldDB" id="A0AB73II68"/>
<proteinExistence type="predicted"/>
<comment type="caution">
    <text evidence="1">The sequence shown here is derived from an EMBL/GenBank/DDBJ whole genome shotgun (WGS) entry which is preliminary data.</text>
</comment>
<accession>A0AB73II68</accession>
<dbReference type="EMBL" id="JAURTK010000006">
    <property type="protein sequence ID" value="MDP9649683.1"/>
    <property type="molecule type" value="Genomic_DNA"/>
</dbReference>
<evidence type="ECO:0000313" key="1">
    <source>
        <dbReference type="EMBL" id="MDP9649683.1"/>
    </source>
</evidence>